<evidence type="ECO:0000256" key="1">
    <source>
        <dbReference type="SAM" id="SignalP"/>
    </source>
</evidence>
<dbReference type="GeneID" id="59234978"/>
<protein>
    <submittedName>
        <fullName evidence="2">Uncharacterized protein</fullName>
    </submittedName>
</protein>
<organism evidence="2 3">
    <name type="scientific">Zygotorulaspora mrakii</name>
    <name type="common">Zygosaccharomyces mrakii</name>
    <dbReference type="NCBI Taxonomy" id="42260"/>
    <lineage>
        <taxon>Eukaryota</taxon>
        <taxon>Fungi</taxon>
        <taxon>Dikarya</taxon>
        <taxon>Ascomycota</taxon>
        <taxon>Saccharomycotina</taxon>
        <taxon>Saccharomycetes</taxon>
        <taxon>Saccharomycetales</taxon>
        <taxon>Saccharomycetaceae</taxon>
        <taxon>Zygotorulaspora</taxon>
    </lineage>
</organism>
<keyword evidence="3" id="KW-1185">Reference proteome</keyword>
<name>A0A7H9AYS9_ZYGMR</name>
<dbReference type="OrthoDB" id="4067301at2759"/>
<feature type="signal peptide" evidence="1">
    <location>
        <begin position="1"/>
        <end position="20"/>
    </location>
</feature>
<dbReference type="KEGG" id="zmk:HG535_0B03560"/>
<dbReference type="EMBL" id="CP058605">
    <property type="protein sequence ID" value="QLG71317.1"/>
    <property type="molecule type" value="Genomic_DNA"/>
</dbReference>
<reference evidence="2 3" key="1">
    <citation type="submission" date="2020-07" db="EMBL/GenBank/DDBJ databases">
        <title>The yeast mating-type switching endonuclease HO is a domesticated member of an unorthodox homing genetic element family.</title>
        <authorList>
            <person name="Coughlan A.Y."/>
            <person name="Lombardi L."/>
            <person name="Braun-Galleani S."/>
            <person name="Martos A.R."/>
            <person name="Galeote V."/>
            <person name="Bigey F."/>
            <person name="Dequin S."/>
            <person name="Byrne K.P."/>
            <person name="Wolfe K.H."/>
        </authorList>
    </citation>
    <scope>NUCLEOTIDE SEQUENCE [LARGE SCALE GENOMIC DNA]</scope>
    <source>
        <strain evidence="2 3">NRRL Y-6702</strain>
    </source>
</reference>
<sequence length="154" mass="17983">MNHQALSFIGLFFIVTRLMAFELLLDKNSEILQTMKELDAYYEKQAWDEENVTQYLNELLEKHGPAVQKKLEISIKQDVSDFSIAQQESLQPQLEHRWIVGEPSLKKLDKPLFESMVTKIKQIWPASSSQLLDGWEFQDLGIYFLSINNTNIFD</sequence>
<proteinExistence type="predicted"/>
<dbReference type="RefSeq" id="XP_037143045.1">
    <property type="nucleotide sequence ID" value="XM_037287150.1"/>
</dbReference>
<feature type="chain" id="PRO_5029012372" evidence="1">
    <location>
        <begin position="21"/>
        <end position="154"/>
    </location>
</feature>
<evidence type="ECO:0000313" key="3">
    <source>
        <dbReference type="Proteomes" id="UP000509704"/>
    </source>
</evidence>
<gene>
    <name evidence="2" type="ORF">HG535_0B03560</name>
</gene>
<dbReference type="AlphaFoldDB" id="A0A7H9AYS9"/>
<keyword evidence="1" id="KW-0732">Signal</keyword>
<dbReference type="Proteomes" id="UP000509704">
    <property type="component" value="Chromosome 2"/>
</dbReference>
<evidence type="ECO:0000313" key="2">
    <source>
        <dbReference type="EMBL" id="QLG71317.1"/>
    </source>
</evidence>
<accession>A0A7H9AYS9</accession>